<dbReference type="Proteomes" id="UP000279833">
    <property type="component" value="Unassembled WGS sequence"/>
</dbReference>
<proteinExistence type="predicted"/>
<gene>
    <name evidence="1" type="ORF">SCUD_LOCUS6227</name>
</gene>
<protein>
    <submittedName>
        <fullName evidence="3">PDEase domain-containing protein</fullName>
    </submittedName>
</protein>
<dbReference type="WBParaSite" id="SCUD_0000622701-mRNA-1">
    <property type="protein sequence ID" value="SCUD_0000622701-mRNA-1"/>
    <property type="gene ID" value="SCUD_0000622701"/>
</dbReference>
<name>A0A183JU37_9TREM</name>
<organism evidence="3">
    <name type="scientific">Schistosoma curassoni</name>
    <dbReference type="NCBI Taxonomy" id="6186"/>
    <lineage>
        <taxon>Eukaryota</taxon>
        <taxon>Metazoa</taxon>
        <taxon>Spiralia</taxon>
        <taxon>Lophotrochozoa</taxon>
        <taxon>Platyhelminthes</taxon>
        <taxon>Trematoda</taxon>
        <taxon>Digenea</taxon>
        <taxon>Strigeidida</taxon>
        <taxon>Schistosomatoidea</taxon>
        <taxon>Schistosomatidae</taxon>
        <taxon>Schistosoma</taxon>
    </lineage>
</organism>
<evidence type="ECO:0000313" key="3">
    <source>
        <dbReference type="WBParaSite" id="SCUD_0000622701-mRNA-1"/>
    </source>
</evidence>
<reference evidence="3" key="1">
    <citation type="submission" date="2016-06" db="UniProtKB">
        <authorList>
            <consortium name="WormBaseParasite"/>
        </authorList>
    </citation>
    <scope>IDENTIFICATION</scope>
</reference>
<reference evidence="1 2" key="2">
    <citation type="submission" date="2018-11" db="EMBL/GenBank/DDBJ databases">
        <authorList>
            <consortium name="Pathogen Informatics"/>
        </authorList>
    </citation>
    <scope>NUCLEOTIDE SEQUENCE [LARGE SCALE GENOMIC DNA]</scope>
    <source>
        <strain evidence="1">Dakar</strain>
        <strain evidence="2">Dakar, Senegal</strain>
    </source>
</reference>
<keyword evidence="2" id="KW-1185">Reference proteome</keyword>
<evidence type="ECO:0000313" key="2">
    <source>
        <dbReference type="Proteomes" id="UP000279833"/>
    </source>
</evidence>
<dbReference type="AlphaFoldDB" id="A0A183JU37"/>
<evidence type="ECO:0000313" key="1">
    <source>
        <dbReference type="EMBL" id="VDP02096.1"/>
    </source>
</evidence>
<sequence length="38" mass="4629">MISIHYHLSIIRSIERADQLRETTLETHWHQDQETPNE</sequence>
<dbReference type="EMBL" id="UZAK01012844">
    <property type="protein sequence ID" value="VDP02096.1"/>
    <property type="molecule type" value="Genomic_DNA"/>
</dbReference>
<accession>A0A183JU37</accession>